<evidence type="ECO:0000259" key="7">
    <source>
        <dbReference type="PROSITE" id="PS51935"/>
    </source>
</evidence>
<protein>
    <submittedName>
        <fullName evidence="8">NlpC/P60 family protein</fullName>
    </submittedName>
</protein>
<dbReference type="GO" id="GO:0008234">
    <property type="term" value="F:cysteine-type peptidase activity"/>
    <property type="evidence" value="ECO:0007669"/>
    <property type="project" value="UniProtKB-KW"/>
</dbReference>
<proteinExistence type="inferred from homology"/>
<dbReference type="InterPro" id="IPR038765">
    <property type="entry name" value="Papain-like_cys_pep_sf"/>
</dbReference>
<keyword evidence="2" id="KW-0645">Protease</keyword>
<dbReference type="RefSeq" id="WP_128212307.1">
    <property type="nucleotide sequence ID" value="NZ_CP025746.1"/>
</dbReference>
<dbReference type="PANTHER" id="PTHR47053">
    <property type="entry name" value="MUREIN DD-ENDOPEPTIDASE MEPH-RELATED"/>
    <property type="match status" value="1"/>
</dbReference>
<dbReference type="InterPro" id="IPR000064">
    <property type="entry name" value="NLP_P60_dom"/>
</dbReference>
<name>A0A410DQX0_9CLOT</name>
<feature type="chain" id="PRO_5019562136" evidence="6">
    <location>
        <begin position="30"/>
        <end position="213"/>
    </location>
</feature>
<dbReference type="PANTHER" id="PTHR47053:SF1">
    <property type="entry name" value="MUREIN DD-ENDOPEPTIDASE MEPH-RELATED"/>
    <property type="match status" value="1"/>
</dbReference>
<keyword evidence="4" id="KW-0788">Thiol protease</keyword>
<dbReference type="KEGG" id="cmah:C1I91_07510"/>
<evidence type="ECO:0000256" key="4">
    <source>
        <dbReference type="ARBA" id="ARBA00022807"/>
    </source>
</evidence>
<dbReference type="Pfam" id="PF00877">
    <property type="entry name" value="NLPC_P60"/>
    <property type="match status" value="1"/>
</dbReference>
<dbReference type="AlphaFoldDB" id="A0A410DQX0"/>
<dbReference type="EMBL" id="CP025746">
    <property type="protein sequence ID" value="QAA31494.1"/>
    <property type="molecule type" value="Genomic_DNA"/>
</dbReference>
<keyword evidence="9" id="KW-1185">Reference proteome</keyword>
<dbReference type="Proteomes" id="UP000286268">
    <property type="component" value="Chromosome"/>
</dbReference>
<evidence type="ECO:0000256" key="3">
    <source>
        <dbReference type="ARBA" id="ARBA00022801"/>
    </source>
</evidence>
<feature type="region of interest" description="Disordered" evidence="5">
    <location>
        <begin position="51"/>
        <end position="94"/>
    </location>
</feature>
<evidence type="ECO:0000256" key="1">
    <source>
        <dbReference type="ARBA" id="ARBA00007074"/>
    </source>
</evidence>
<reference evidence="8 9" key="1">
    <citation type="submission" date="2018-01" db="EMBL/GenBank/DDBJ databases">
        <title>Genome Sequencing and Assembly of Anaerobacter polyendosporus strain CT4.</title>
        <authorList>
            <person name="Tachaapaikoon C."/>
            <person name="Sutheeworapong S."/>
            <person name="Jenjaroenpun P."/>
            <person name="Wongsurawat T."/>
            <person name="Nookeaw I."/>
            <person name="Cheawchanlertfa P."/>
            <person name="Kosugi A."/>
            <person name="Cheevadhanarak S."/>
            <person name="Ratanakhanokchai K."/>
        </authorList>
    </citation>
    <scope>NUCLEOTIDE SEQUENCE [LARGE SCALE GENOMIC DNA]</scope>
    <source>
        <strain evidence="8 9">CT4</strain>
    </source>
</reference>
<dbReference type="PROSITE" id="PS51935">
    <property type="entry name" value="NLPC_P60"/>
    <property type="match status" value="1"/>
</dbReference>
<evidence type="ECO:0000256" key="6">
    <source>
        <dbReference type="SAM" id="SignalP"/>
    </source>
</evidence>
<sequence>MRKGLKIIAACFFCSTLAFGLASSTEAKADTTAKAEQGVVVKTAELKANNKTIKAPKNEESSDSKSNGNDKSSGSGKSTASSTKVSRGGTSSSGGGAVSIAYNYLGRPYVFGASGPRAFDCSGLTQYVYAKLGISLPHYTGAQYAMGSSVSKGNLSPGDLVFFNTYGPISHVGIYIGGGDFIHAPSTGKNVTVSSLSESYYASRYAGARRLMK</sequence>
<accession>A0A410DQX0</accession>
<feature type="signal peptide" evidence="6">
    <location>
        <begin position="1"/>
        <end position="29"/>
    </location>
</feature>
<evidence type="ECO:0000313" key="8">
    <source>
        <dbReference type="EMBL" id="QAA31494.1"/>
    </source>
</evidence>
<gene>
    <name evidence="8" type="ORF">C1I91_07510</name>
</gene>
<feature type="domain" description="NlpC/P60" evidence="7">
    <location>
        <begin position="91"/>
        <end position="212"/>
    </location>
</feature>
<organism evidence="8 9">
    <name type="scientific">Clostridium manihotivorum</name>
    <dbReference type="NCBI Taxonomy" id="2320868"/>
    <lineage>
        <taxon>Bacteria</taxon>
        <taxon>Bacillati</taxon>
        <taxon>Bacillota</taxon>
        <taxon>Clostridia</taxon>
        <taxon>Eubacteriales</taxon>
        <taxon>Clostridiaceae</taxon>
        <taxon>Clostridium</taxon>
    </lineage>
</organism>
<dbReference type="OrthoDB" id="9808890at2"/>
<dbReference type="InterPro" id="IPR051202">
    <property type="entry name" value="Peptidase_C40"/>
</dbReference>
<evidence type="ECO:0000313" key="9">
    <source>
        <dbReference type="Proteomes" id="UP000286268"/>
    </source>
</evidence>
<keyword evidence="3" id="KW-0378">Hydrolase</keyword>
<feature type="compositionally biased region" description="Low complexity" evidence="5">
    <location>
        <begin position="64"/>
        <end position="90"/>
    </location>
</feature>
<dbReference type="GO" id="GO:0006508">
    <property type="term" value="P:proteolysis"/>
    <property type="evidence" value="ECO:0007669"/>
    <property type="project" value="UniProtKB-KW"/>
</dbReference>
<evidence type="ECO:0000256" key="5">
    <source>
        <dbReference type="SAM" id="MobiDB-lite"/>
    </source>
</evidence>
<comment type="similarity">
    <text evidence="1">Belongs to the peptidase C40 family.</text>
</comment>
<dbReference type="SUPFAM" id="SSF54001">
    <property type="entry name" value="Cysteine proteinases"/>
    <property type="match status" value="1"/>
</dbReference>
<keyword evidence="6" id="KW-0732">Signal</keyword>
<dbReference type="Gene3D" id="3.90.1720.10">
    <property type="entry name" value="endopeptidase domain like (from Nostoc punctiforme)"/>
    <property type="match status" value="1"/>
</dbReference>
<evidence type="ECO:0000256" key="2">
    <source>
        <dbReference type="ARBA" id="ARBA00022670"/>
    </source>
</evidence>